<evidence type="ECO:0000256" key="3">
    <source>
        <dbReference type="ARBA" id="ARBA00023295"/>
    </source>
</evidence>
<evidence type="ECO:0000259" key="4">
    <source>
        <dbReference type="Pfam" id="PF00933"/>
    </source>
</evidence>
<dbReference type="PANTHER" id="PTHR30480:SF16">
    <property type="entry name" value="GLYCOSIDE HYDROLASE FAMILY 3 DOMAIN PROTEIN"/>
    <property type="match status" value="1"/>
</dbReference>
<dbReference type="GO" id="GO:0004553">
    <property type="term" value="F:hydrolase activity, hydrolyzing O-glycosyl compounds"/>
    <property type="evidence" value="ECO:0007669"/>
    <property type="project" value="InterPro"/>
</dbReference>
<dbReference type="AlphaFoldDB" id="A0A7I4FCV3"/>
<dbReference type="RefSeq" id="XP_024357328.1">
    <property type="nucleotide sequence ID" value="XM_024501560.2"/>
</dbReference>
<name>A0A7I4FCV3_PHYPA</name>
<dbReference type="KEGG" id="ppp:112273128"/>
<keyword evidence="2" id="KW-0378">Hydrolase</keyword>
<dbReference type="GeneID" id="112273128"/>
<dbReference type="EMBL" id="ABEU02000020">
    <property type="status" value="NOT_ANNOTATED_CDS"/>
    <property type="molecule type" value="Genomic_DNA"/>
</dbReference>
<gene>
    <name evidence="5" type="primary">LOC112273128</name>
</gene>
<feature type="domain" description="Glycoside hydrolase family 3 N-terminal" evidence="4">
    <location>
        <begin position="73"/>
        <end position="392"/>
    </location>
</feature>
<dbReference type="EnsemblPlants" id="Pp3c20_17110V3.8">
    <property type="protein sequence ID" value="Pp3c20_17110V3.8"/>
    <property type="gene ID" value="Pp3c20_17110"/>
</dbReference>
<dbReference type="InterPro" id="IPR001764">
    <property type="entry name" value="Glyco_hydro_3_N"/>
</dbReference>
<dbReference type="InterPro" id="IPR017853">
    <property type="entry name" value="GH"/>
</dbReference>
<reference evidence="5 6" key="2">
    <citation type="journal article" date="2018" name="Plant J.">
        <title>The Physcomitrella patens chromosome-scale assembly reveals moss genome structure and evolution.</title>
        <authorList>
            <person name="Lang D."/>
            <person name="Ullrich K.K."/>
            <person name="Murat F."/>
            <person name="Fuchs J."/>
            <person name="Jenkins J."/>
            <person name="Haas F.B."/>
            <person name="Piednoel M."/>
            <person name="Gundlach H."/>
            <person name="Van Bel M."/>
            <person name="Meyberg R."/>
            <person name="Vives C."/>
            <person name="Morata J."/>
            <person name="Symeonidi A."/>
            <person name="Hiss M."/>
            <person name="Muchero W."/>
            <person name="Kamisugi Y."/>
            <person name="Saleh O."/>
            <person name="Blanc G."/>
            <person name="Decker E.L."/>
            <person name="van Gessel N."/>
            <person name="Grimwood J."/>
            <person name="Hayes R.D."/>
            <person name="Graham S.W."/>
            <person name="Gunter L.E."/>
            <person name="McDaniel S.F."/>
            <person name="Hoernstein S.N.W."/>
            <person name="Larsson A."/>
            <person name="Li F.W."/>
            <person name="Perroud P.F."/>
            <person name="Phillips J."/>
            <person name="Ranjan P."/>
            <person name="Rokshar D.S."/>
            <person name="Rothfels C.J."/>
            <person name="Schneider L."/>
            <person name="Shu S."/>
            <person name="Stevenson D.W."/>
            <person name="Thummler F."/>
            <person name="Tillich M."/>
            <person name="Villarreal Aguilar J.C."/>
            <person name="Widiez T."/>
            <person name="Wong G.K."/>
            <person name="Wymore A."/>
            <person name="Zhang Y."/>
            <person name="Zimmer A.D."/>
            <person name="Quatrano R.S."/>
            <person name="Mayer K.F.X."/>
            <person name="Goodstein D."/>
            <person name="Casacuberta J.M."/>
            <person name="Vandepoele K."/>
            <person name="Reski R."/>
            <person name="Cuming A.C."/>
            <person name="Tuskan G.A."/>
            <person name="Maumus F."/>
            <person name="Salse J."/>
            <person name="Schmutz J."/>
            <person name="Rensing S.A."/>
        </authorList>
    </citation>
    <scope>NUCLEOTIDE SEQUENCE [LARGE SCALE GENOMIC DNA]</scope>
    <source>
        <strain evidence="5 6">cv. Gransden 2004</strain>
    </source>
</reference>
<reference evidence="5" key="3">
    <citation type="submission" date="2020-12" db="UniProtKB">
        <authorList>
            <consortium name="EnsemblPlants"/>
        </authorList>
    </citation>
    <scope>IDENTIFICATION</scope>
</reference>
<sequence length="449" mass="49523">MHGTELLVQRDTSIPTYVYWQSDFEMDGLNDNVSSYLKNPLPVFYSSLPSHDETDQKVEKSFRADQVAKIRAAVAELLVFGFSGTSMNHHARRLITMGAGGVILFNRNFKDPEQVARLCADLKREAGNRPLLIMVDQEGGYVQRFGPPFTVIPHARIVGDTSDPEAAGAIASVIAKELRAVNVDMNLAPVLDVDTNPENTVIGKRSFATTPARVANLGFAYIRGLQCEGVAACAKHYPGHGDTTLDSHVDLPLLPHSLTRLVEIEMSPFAKAVDADVAAVMVAHIDVPCFSGRTESARKPATMCVDTIAYLRDALLFEGVIISDCMETGAIVKEHRIEEAAVQAVLAGIDMVLVSHTLSRQIAVVDALVQAVLTERIPYRRVMDAVSRIFTLKQTYVRSSFQDWIEKGLREFEIQQIGCKEHHDIVANIVYQSAAIRGEATTIPRRKRR</sequence>
<accession>A0A7I4FCV3</accession>
<evidence type="ECO:0000313" key="6">
    <source>
        <dbReference type="Proteomes" id="UP000006727"/>
    </source>
</evidence>
<reference evidence="5 6" key="1">
    <citation type="journal article" date="2008" name="Science">
        <title>The Physcomitrella genome reveals evolutionary insights into the conquest of land by plants.</title>
        <authorList>
            <person name="Rensing S."/>
            <person name="Lang D."/>
            <person name="Zimmer A."/>
            <person name="Terry A."/>
            <person name="Salamov A."/>
            <person name="Shapiro H."/>
            <person name="Nishiyama T."/>
            <person name="Perroud P.-F."/>
            <person name="Lindquist E."/>
            <person name="Kamisugi Y."/>
            <person name="Tanahashi T."/>
            <person name="Sakakibara K."/>
            <person name="Fujita T."/>
            <person name="Oishi K."/>
            <person name="Shin-I T."/>
            <person name="Kuroki Y."/>
            <person name="Toyoda A."/>
            <person name="Suzuki Y."/>
            <person name="Hashimoto A."/>
            <person name="Yamaguchi K."/>
            <person name="Sugano A."/>
            <person name="Kohara Y."/>
            <person name="Fujiyama A."/>
            <person name="Anterola A."/>
            <person name="Aoki S."/>
            <person name="Ashton N."/>
            <person name="Barbazuk W.B."/>
            <person name="Barker E."/>
            <person name="Bennetzen J."/>
            <person name="Bezanilla M."/>
            <person name="Blankenship R."/>
            <person name="Cho S.H."/>
            <person name="Dutcher S."/>
            <person name="Estelle M."/>
            <person name="Fawcett J.A."/>
            <person name="Gundlach H."/>
            <person name="Hanada K."/>
            <person name="Heyl A."/>
            <person name="Hicks K.A."/>
            <person name="Hugh J."/>
            <person name="Lohr M."/>
            <person name="Mayer K."/>
            <person name="Melkozernov A."/>
            <person name="Murata T."/>
            <person name="Nelson D."/>
            <person name="Pils B."/>
            <person name="Prigge M."/>
            <person name="Reiss B."/>
            <person name="Renner T."/>
            <person name="Rombauts S."/>
            <person name="Rushton P."/>
            <person name="Sanderfoot A."/>
            <person name="Schween G."/>
            <person name="Shiu S.-H."/>
            <person name="Stueber K."/>
            <person name="Theodoulou F.L."/>
            <person name="Tu H."/>
            <person name="Van de Peer Y."/>
            <person name="Verrier P.J."/>
            <person name="Waters E."/>
            <person name="Wood A."/>
            <person name="Yang L."/>
            <person name="Cove D."/>
            <person name="Cuming A."/>
            <person name="Hasebe M."/>
            <person name="Lucas S."/>
            <person name="Mishler D.B."/>
            <person name="Reski R."/>
            <person name="Grigoriev I."/>
            <person name="Quatrano R.S."/>
            <person name="Boore J.L."/>
        </authorList>
    </citation>
    <scope>NUCLEOTIDE SEQUENCE [LARGE SCALE GENOMIC DNA]</scope>
    <source>
        <strain evidence="5 6">cv. Gransden 2004</strain>
    </source>
</reference>
<dbReference type="PANTHER" id="PTHR30480">
    <property type="entry name" value="BETA-HEXOSAMINIDASE-RELATED"/>
    <property type="match status" value="1"/>
</dbReference>
<comment type="similarity">
    <text evidence="1">Belongs to the glycosyl hydrolase 3 family.</text>
</comment>
<dbReference type="Proteomes" id="UP000006727">
    <property type="component" value="Chromosome 20"/>
</dbReference>
<keyword evidence="3" id="KW-0326">Glycosidase</keyword>
<dbReference type="OrthoDB" id="2016932at2759"/>
<dbReference type="Gramene" id="Pp3c20_17110V3.8">
    <property type="protein sequence ID" value="Pp3c20_17110V3.8"/>
    <property type="gene ID" value="Pp3c20_17110"/>
</dbReference>
<dbReference type="InParanoid" id="A0A7I4FCV3"/>
<evidence type="ECO:0000256" key="2">
    <source>
        <dbReference type="ARBA" id="ARBA00022801"/>
    </source>
</evidence>
<evidence type="ECO:0000256" key="1">
    <source>
        <dbReference type="ARBA" id="ARBA00005336"/>
    </source>
</evidence>
<dbReference type="Gene3D" id="3.20.20.300">
    <property type="entry name" value="Glycoside hydrolase, family 3, N-terminal domain"/>
    <property type="match status" value="1"/>
</dbReference>
<dbReference type="Pfam" id="PF00933">
    <property type="entry name" value="Glyco_hydro_3"/>
    <property type="match status" value="1"/>
</dbReference>
<dbReference type="InterPro" id="IPR050226">
    <property type="entry name" value="NagZ_Beta-hexosaminidase"/>
</dbReference>
<dbReference type="GO" id="GO:0005975">
    <property type="term" value="P:carbohydrate metabolic process"/>
    <property type="evidence" value="ECO:0007669"/>
    <property type="project" value="InterPro"/>
</dbReference>
<dbReference type="NCBIfam" id="NF003740">
    <property type="entry name" value="PRK05337.1"/>
    <property type="match status" value="1"/>
</dbReference>
<dbReference type="SUPFAM" id="SSF51445">
    <property type="entry name" value="(Trans)glycosidases"/>
    <property type="match status" value="1"/>
</dbReference>
<evidence type="ECO:0000313" key="5">
    <source>
        <dbReference type="EnsemblPlants" id="Pp3c20_17110V3.8"/>
    </source>
</evidence>
<organism evidence="5 6">
    <name type="scientific">Physcomitrium patens</name>
    <name type="common">Spreading-leaved earth moss</name>
    <name type="synonym">Physcomitrella patens</name>
    <dbReference type="NCBI Taxonomy" id="3218"/>
    <lineage>
        <taxon>Eukaryota</taxon>
        <taxon>Viridiplantae</taxon>
        <taxon>Streptophyta</taxon>
        <taxon>Embryophyta</taxon>
        <taxon>Bryophyta</taxon>
        <taxon>Bryophytina</taxon>
        <taxon>Bryopsida</taxon>
        <taxon>Funariidae</taxon>
        <taxon>Funariales</taxon>
        <taxon>Funariaceae</taxon>
        <taxon>Physcomitrium</taxon>
    </lineage>
</organism>
<protein>
    <recommendedName>
        <fullName evidence="4">Glycoside hydrolase family 3 N-terminal domain-containing protein</fullName>
    </recommendedName>
</protein>
<keyword evidence="6" id="KW-1185">Reference proteome</keyword>
<proteinExistence type="inferred from homology"/>
<dbReference type="InterPro" id="IPR036962">
    <property type="entry name" value="Glyco_hydro_3_N_sf"/>
</dbReference>